<sequence length="279" mass="31209">MTVPKPRNANFRLLACLVDEDDTDDSDYRFLFDRQHVKYVTTAPGTFRGAEYDRTFEPILLSNLLPPFPIGDWNKGHVAKDPKIGDVTFVKTETVCLAGVENLWHPVKLNEFDFTRQDRVRQRVSISTHPELNDGEPVLVKLAVWPWEIASIEVETTAYQWINDSGIGPKFFGHVTEGKDGRVVGFVVERVQGARPAGPGDAEGCKKALGRLHELGVKHGDINKHNFLVRDGHDVVLADFETAKHNCSLEELQDEMSALMSSLEDTSFRGGVEPLISEV</sequence>
<dbReference type="Proteomes" id="UP001172155">
    <property type="component" value="Unassembled WGS sequence"/>
</dbReference>
<proteinExistence type="predicted"/>
<dbReference type="SUPFAM" id="SSF56112">
    <property type="entry name" value="Protein kinase-like (PK-like)"/>
    <property type="match status" value="1"/>
</dbReference>
<dbReference type="EMBL" id="JAUKUD010000007">
    <property type="protein sequence ID" value="KAK0738542.1"/>
    <property type="molecule type" value="Genomic_DNA"/>
</dbReference>
<keyword evidence="2" id="KW-1185">Reference proteome</keyword>
<organism evidence="1 2">
    <name type="scientific">Schizothecium vesticola</name>
    <dbReference type="NCBI Taxonomy" id="314040"/>
    <lineage>
        <taxon>Eukaryota</taxon>
        <taxon>Fungi</taxon>
        <taxon>Dikarya</taxon>
        <taxon>Ascomycota</taxon>
        <taxon>Pezizomycotina</taxon>
        <taxon>Sordariomycetes</taxon>
        <taxon>Sordariomycetidae</taxon>
        <taxon>Sordariales</taxon>
        <taxon>Schizotheciaceae</taxon>
        <taxon>Schizothecium</taxon>
    </lineage>
</organism>
<name>A0AA40BQL5_9PEZI</name>
<evidence type="ECO:0000313" key="2">
    <source>
        <dbReference type="Proteomes" id="UP001172155"/>
    </source>
</evidence>
<reference evidence="1" key="1">
    <citation type="submission" date="2023-06" db="EMBL/GenBank/DDBJ databases">
        <title>Genome-scale phylogeny and comparative genomics of the fungal order Sordariales.</title>
        <authorList>
            <consortium name="Lawrence Berkeley National Laboratory"/>
            <person name="Hensen N."/>
            <person name="Bonometti L."/>
            <person name="Westerberg I."/>
            <person name="Brannstrom I.O."/>
            <person name="Guillou S."/>
            <person name="Cros-Aarteil S."/>
            <person name="Calhoun S."/>
            <person name="Haridas S."/>
            <person name="Kuo A."/>
            <person name="Mondo S."/>
            <person name="Pangilinan J."/>
            <person name="Riley R."/>
            <person name="LaButti K."/>
            <person name="Andreopoulos B."/>
            <person name="Lipzen A."/>
            <person name="Chen C."/>
            <person name="Yanf M."/>
            <person name="Daum C."/>
            <person name="Ng V."/>
            <person name="Clum A."/>
            <person name="Steindorff A."/>
            <person name="Ohm R."/>
            <person name="Martin F."/>
            <person name="Silar P."/>
            <person name="Natvig D."/>
            <person name="Lalanne C."/>
            <person name="Gautier V."/>
            <person name="Ament-velasquez S.L."/>
            <person name="Kruys A."/>
            <person name="Hutchinson M.I."/>
            <person name="Powell A.J."/>
            <person name="Barry K."/>
            <person name="Miller A.N."/>
            <person name="Grigoriev I.V."/>
            <person name="Debuchy R."/>
            <person name="Gladieux P."/>
            <person name="Thoren M.H."/>
            <person name="Johannesson H."/>
        </authorList>
    </citation>
    <scope>NUCLEOTIDE SEQUENCE</scope>
    <source>
        <strain evidence="1">SMH3187-1</strain>
    </source>
</reference>
<evidence type="ECO:0008006" key="3">
    <source>
        <dbReference type="Google" id="ProtNLM"/>
    </source>
</evidence>
<evidence type="ECO:0000313" key="1">
    <source>
        <dbReference type="EMBL" id="KAK0738542.1"/>
    </source>
</evidence>
<dbReference type="InterPro" id="IPR011009">
    <property type="entry name" value="Kinase-like_dom_sf"/>
</dbReference>
<accession>A0AA40BQL5</accession>
<dbReference type="AlphaFoldDB" id="A0AA40BQL5"/>
<dbReference type="Pfam" id="PF06293">
    <property type="entry name" value="Kdo"/>
    <property type="match status" value="1"/>
</dbReference>
<dbReference type="Gene3D" id="1.10.510.10">
    <property type="entry name" value="Transferase(Phosphotransferase) domain 1"/>
    <property type="match status" value="1"/>
</dbReference>
<gene>
    <name evidence="1" type="ORF">B0T18DRAFT_433332</name>
</gene>
<comment type="caution">
    <text evidence="1">The sequence shown here is derived from an EMBL/GenBank/DDBJ whole genome shotgun (WGS) entry which is preliminary data.</text>
</comment>
<protein>
    <recommendedName>
        <fullName evidence="3">Alpha-galactosidase A</fullName>
    </recommendedName>
</protein>